<evidence type="ECO:0000313" key="1">
    <source>
        <dbReference type="EMBL" id="CAG8814056.1"/>
    </source>
</evidence>
<name>A0A9N9K8Z1_9GLOM</name>
<dbReference type="EMBL" id="CAJVQA010041581">
    <property type="protein sequence ID" value="CAG8814056.1"/>
    <property type="molecule type" value="Genomic_DNA"/>
</dbReference>
<accession>A0A9N9K8Z1</accession>
<evidence type="ECO:0000313" key="2">
    <source>
        <dbReference type="Proteomes" id="UP000789759"/>
    </source>
</evidence>
<proteinExistence type="predicted"/>
<organism evidence="1 2">
    <name type="scientific">Cetraspora pellucida</name>
    <dbReference type="NCBI Taxonomy" id="1433469"/>
    <lineage>
        <taxon>Eukaryota</taxon>
        <taxon>Fungi</taxon>
        <taxon>Fungi incertae sedis</taxon>
        <taxon>Mucoromycota</taxon>
        <taxon>Glomeromycotina</taxon>
        <taxon>Glomeromycetes</taxon>
        <taxon>Diversisporales</taxon>
        <taxon>Gigasporaceae</taxon>
        <taxon>Cetraspora</taxon>
    </lineage>
</organism>
<dbReference type="Proteomes" id="UP000789759">
    <property type="component" value="Unassembled WGS sequence"/>
</dbReference>
<gene>
    <name evidence="1" type="ORF">CPELLU_LOCUS18990</name>
</gene>
<sequence>KGLKDSRFRKAALTSLELRQNLGYTQLEDEELIAQMQQFEARLPLFDLPYVLGTDTSKLW</sequence>
<reference evidence="1" key="1">
    <citation type="submission" date="2021-06" db="EMBL/GenBank/DDBJ databases">
        <authorList>
            <person name="Kallberg Y."/>
            <person name="Tangrot J."/>
            <person name="Rosling A."/>
        </authorList>
    </citation>
    <scope>NUCLEOTIDE SEQUENCE</scope>
    <source>
        <strain evidence="1">FL966</strain>
    </source>
</reference>
<comment type="caution">
    <text evidence="1">The sequence shown here is derived from an EMBL/GenBank/DDBJ whole genome shotgun (WGS) entry which is preliminary data.</text>
</comment>
<dbReference type="AlphaFoldDB" id="A0A9N9K8Z1"/>
<keyword evidence="2" id="KW-1185">Reference proteome</keyword>
<feature type="non-terminal residue" evidence="1">
    <location>
        <position position="1"/>
    </location>
</feature>
<dbReference type="OrthoDB" id="10454851at2759"/>
<protein>
    <submittedName>
        <fullName evidence="1">14859_t:CDS:1</fullName>
    </submittedName>
</protein>